<dbReference type="GO" id="GO:0090313">
    <property type="term" value="P:regulation of protein targeting to membrane"/>
    <property type="evidence" value="ECO:0007669"/>
    <property type="project" value="TreeGrafter"/>
</dbReference>
<keyword evidence="3" id="KW-1185">Reference proteome</keyword>
<protein>
    <recommendedName>
        <fullName evidence="4">DUF748 domain-containing protein</fullName>
    </recommendedName>
</protein>
<feature type="region of interest" description="Disordered" evidence="1">
    <location>
        <begin position="318"/>
        <end position="339"/>
    </location>
</feature>
<dbReference type="InterPro" id="IPR036737">
    <property type="entry name" value="OmpA-like_sf"/>
</dbReference>
<sequence length="1234" mass="130362">MAVLLGLLCLAAAWVVPWAVKAQLEQRGSAALGRSVTVERVDFRPWSLELSLHDLAIASATGTAPQAEIKRIYIDAAWRSLGRWAPVVDALEIDAPVMRVTRTADGRSDIDDLIRRVLPDAAPAEPASPREPARFALYNISVRDGAIEWTDEVAGRVQSVQALEIAVPFLSTLAVHRDILVKPRLAFLLNGSAFETTAEATPFAAPHRAAVRLQVRQLDLAPFAAHAQGGLPLRLQSGRLDADLRLAFEQAEQPSATLTGEVTIHEGQMLDGQAREVIGFDALRLRLQDVQPLQRKVLLESIESEGLRAELRRAADGRLEWPSPSRPAPSSPSPAQDGAAWTVAVQRVAVANGRIGWTDRSVDGPRWEARHVQLQASDLNWPLQRPVRFRASADLPGKEARLALAGEARSGAAQAAVSVAGLPLESAAPYLRSYLRPRLSGTVDADLGLAWKGPAMVARVARLAVNGLTLDCGTGASVAAAAPCASGATAGGSSSAPGRQVKVRRLEATDAWVRWPQRTASVGSLKVTEPRAAVSRDAQGRWMFEAWRQPAASTGSAAPGGDALQAPAAAPWQLRIDDAAVEGGALAFRDEAAAGGPVSVQLSSLQMRVRGLSPLPAPGADAAAPSPLSLAARVGSGRFEPGRLNYDGTLRLRPLELQGKLQASHLPLQALEPYAADRLNVRIARAEGSFAGDVRHAQGTAGVSATALQGDLSIDEVRVLERGAASCAGPRDASPDGEEPCGSASADDLLRWKALGLRGLRLETAAGKPWSLQVRETALSDFFARVVLQENGRLNLQDLLKPIPVSANGGSARQDVPKEPPADAAAAAPRIRFGPITLAGGSVAFSDRFVKPNYSTDLSELAGRLGAFASASASAPGEAPQMADLELRGKAEGTASVEISGQLNPLAQPLALDIQGRMRDLELPPLSPYSVKYAGHAIERGKLAVDVNYRVQPDGQLTASNRVVLRQLAFGDAVEGAPASLPVRLAAALLADRDGVIDVDLPISGSLNDPEFRLGSVIWRVLGNMVLKAVTSPFSLLAGAFGGSEELDRIEFAPGSAALDAASRERLDKIARALADRPALTLTVVGEAAPEADREGWKRQRLHDMVLAEKRRAVARAGLGAEAAAAAGAPVAISPDEYNGLLKEVYRRADMPKPRNLIGLAKDLPAGDMERLLLAHIAVPADAMRALAVARGAAARDYLAQHAVPLDRLFVGAPRADAGGDAWTPRASMTLQAR</sequence>
<accession>A0A1I2H294</accession>
<evidence type="ECO:0000313" key="2">
    <source>
        <dbReference type="EMBL" id="SFF23097.1"/>
    </source>
</evidence>
<dbReference type="Gene3D" id="3.30.1330.60">
    <property type="entry name" value="OmpA-like domain"/>
    <property type="match status" value="1"/>
</dbReference>
<dbReference type="Proteomes" id="UP000199119">
    <property type="component" value="Unassembled WGS sequence"/>
</dbReference>
<dbReference type="Pfam" id="PF05359">
    <property type="entry name" value="DUF748"/>
    <property type="match status" value="2"/>
</dbReference>
<dbReference type="STRING" id="1177982.SAMN04489711_11836"/>
<dbReference type="PANTHER" id="PTHR30441">
    <property type="entry name" value="DUF748 DOMAIN-CONTAINING PROTEIN"/>
    <property type="match status" value="1"/>
</dbReference>
<proteinExistence type="predicted"/>
<dbReference type="EMBL" id="FONX01000018">
    <property type="protein sequence ID" value="SFF23097.1"/>
    <property type="molecule type" value="Genomic_DNA"/>
</dbReference>
<dbReference type="InterPro" id="IPR008023">
    <property type="entry name" value="DUF748"/>
</dbReference>
<dbReference type="AlphaFoldDB" id="A0A1I2H294"/>
<reference evidence="3" key="1">
    <citation type="submission" date="2016-10" db="EMBL/GenBank/DDBJ databases">
        <authorList>
            <person name="Varghese N."/>
            <person name="Submissions S."/>
        </authorList>
    </citation>
    <scope>NUCLEOTIDE SEQUENCE [LARGE SCALE GENOMIC DNA]</scope>
    <source>
        <strain evidence="3">DSM 27981</strain>
    </source>
</reference>
<organism evidence="2 3">
    <name type="scientific">Paracidovorax wautersii</name>
    <dbReference type="NCBI Taxonomy" id="1177982"/>
    <lineage>
        <taxon>Bacteria</taxon>
        <taxon>Pseudomonadati</taxon>
        <taxon>Pseudomonadota</taxon>
        <taxon>Betaproteobacteria</taxon>
        <taxon>Burkholderiales</taxon>
        <taxon>Comamonadaceae</taxon>
        <taxon>Paracidovorax</taxon>
    </lineage>
</organism>
<dbReference type="GO" id="GO:0005886">
    <property type="term" value="C:plasma membrane"/>
    <property type="evidence" value="ECO:0007669"/>
    <property type="project" value="TreeGrafter"/>
</dbReference>
<evidence type="ECO:0000256" key="1">
    <source>
        <dbReference type="SAM" id="MobiDB-lite"/>
    </source>
</evidence>
<evidence type="ECO:0008006" key="4">
    <source>
        <dbReference type="Google" id="ProtNLM"/>
    </source>
</evidence>
<dbReference type="OrthoDB" id="9757969at2"/>
<dbReference type="InterPro" id="IPR052894">
    <property type="entry name" value="AsmA-related"/>
</dbReference>
<name>A0A1I2H294_9BURK</name>
<dbReference type="PANTHER" id="PTHR30441:SF8">
    <property type="entry name" value="DUF748 DOMAIN-CONTAINING PROTEIN"/>
    <property type="match status" value="1"/>
</dbReference>
<evidence type="ECO:0000313" key="3">
    <source>
        <dbReference type="Proteomes" id="UP000199119"/>
    </source>
</evidence>
<gene>
    <name evidence="2" type="ORF">SAMN04489711_11836</name>
</gene>